<dbReference type="OrthoDB" id="3873024at2759"/>
<dbReference type="AlphaFoldDB" id="A0A1Y2EA43"/>
<sequence length="112" mass="11406">MQFSVSITLSALALFAGSVLGDLHSQCTCMNGDSAIARITTDACTAYTAAAYQWGTATYDEASSECVADSGSNIAGDQWQSACQEVAKAGYACADGVGTCYASVDDVKGSCT</sequence>
<dbReference type="EMBL" id="MCFJ01000003">
    <property type="protein sequence ID" value="ORY68458.1"/>
    <property type="molecule type" value="Genomic_DNA"/>
</dbReference>
<keyword evidence="1" id="KW-0732">Signal</keyword>
<proteinExistence type="predicted"/>
<evidence type="ECO:0000256" key="1">
    <source>
        <dbReference type="SAM" id="SignalP"/>
    </source>
</evidence>
<keyword evidence="3" id="KW-1185">Reference proteome</keyword>
<accession>A0A1Y2EA43</accession>
<feature type="chain" id="PRO_5010999213" evidence="1">
    <location>
        <begin position="22"/>
        <end position="112"/>
    </location>
</feature>
<evidence type="ECO:0000313" key="3">
    <source>
        <dbReference type="Proteomes" id="UP000193689"/>
    </source>
</evidence>
<name>A0A1Y2EA43_9PEZI</name>
<dbReference type="InParanoid" id="A0A1Y2EA43"/>
<evidence type="ECO:0000313" key="2">
    <source>
        <dbReference type="EMBL" id="ORY68458.1"/>
    </source>
</evidence>
<gene>
    <name evidence="2" type="ORF">BCR38DRAFT_472016</name>
</gene>
<comment type="caution">
    <text evidence="2">The sequence shown here is derived from an EMBL/GenBank/DDBJ whole genome shotgun (WGS) entry which is preliminary data.</text>
</comment>
<dbReference type="RefSeq" id="XP_040718745.1">
    <property type="nucleotide sequence ID" value="XM_040862893.1"/>
</dbReference>
<feature type="signal peptide" evidence="1">
    <location>
        <begin position="1"/>
        <end position="21"/>
    </location>
</feature>
<reference evidence="2 3" key="1">
    <citation type="submission" date="2016-07" db="EMBL/GenBank/DDBJ databases">
        <title>Pervasive Adenine N6-methylation of Active Genes in Fungi.</title>
        <authorList>
            <consortium name="DOE Joint Genome Institute"/>
            <person name="Mondo S.J."/>
            <person name="Dannebaum R.O."/>
            <person name="Kuo R.C."/>
            <person name="Labutti K."/>
            <person name="Haridas S."/>
            <person name="Kuo A."/>
            <person name="Salamov A."/>
            <person name="Ahrendt S.R."/>
            <person name="Lipzen A."/>
            <person name="Sullivan W."/>
            <person name="Andreopoulos W.B."/>
            <person name="Clum A."/>
            <person name="Lindquist E."/>
            <person name="Daum C."/>
            <person name="Ramamoorthy G.K."/>
            <person name="Gryganskyi A."/>
            <person name="Culley D."/>
            <person name="Magnuson J.K."/>
            <person name="James T.Y."/>
            <person name="O'Malley M.A."/>
            <person name="Stajich J.E."/>
            <person name="Spatafora J.W."/>
            <person name="Visel A."/>
            <person name="Grigoriev I.V."/>
        </authorList>
    </citation>
    <scope>NUCLEOTIDE SEQUENCE [LARGE SCALE GENOMIC DNA]</scope>
    <source>
        <strain evidence="2 3">CBS 129021</strain>
    </source>
</reference>
<organism evidence="2 3">
    <name type="scientific">Pseudomassariella vexata</name>
    <dbReference type="NCBI Taxonomy" id="1141098"/>
    <lineage>
        <taxon>Eukaryota</taxon>
        <taxon>Fungi</taxon>
        <taxon>Dikarya</taxon>
        <taxon>Ascomycota</taxon>
        <taxon>Pezizomycotina</taxon>
        <taxon>Sordariomycetes</taxon>
        <taxon>Xylariomycetidae</taxon>
        <taxon>Amphisphaeriales</taxon>
        <taxon>Pseudomassariaceae</taxon>
        <taxon>Pseudomassariella</taxon>
    </lineage>
</organism>
<dbReference type="GeneID" id="63779105"/>
<protein>
    <submittedName>
        <fullName evidence="2">Uncharacterized protein</fullName>
    </submittedName>
</protein>
<dbReference type="Proteomes" id="UP000193689">
    <property type="component" value="Unassembled WGS sequence"/>
</dbReference>